<reference evidence="1" key="1">
    <citation type="submission" date="2020-03" db="EMBL/GenBank/DDBJ databases">
        <title>The deep terrestrial virosphere.</title>
        <authorList>
            <person name="Holmfeldt K."/>
            <person name="Nilsson E."/>
            <person name="Simone D."/>
            <person name="Lopez-Fernandez M."/>
            <person name="Wu X."/>
            <person name="de Brujin I."/>
            <person name="Lundin D."/>
            <person name="Andersson A."/>
            <person name="Bertilsson S."/>
            <person name="Dopson M."/>
        </authorList>
    </citation>
    <scope>NUCLEOTIDE SEQUENCE</scope>
    <source>
        <strain evidence="2">MM415A01172</strain>
        <strain evidence="1">MM415B00797</strain>
    </source>
</reference>
<evidence type="ECO:0000313" key="1">
    <source>
        <dbReference type="EMBL" id="QJA62298.1"/>
    </source>
</evidence>
<gene>
    <name evidence="2" type="ORF">MM415A01172_0013</name>
    <name evidence="1" type="ORF">MM415B00797_0013</name>
</gene>
<dbReference type="EMBL" id="MT141467">
    <property type="protein sequence ID" value="QJA62298.1"/>
    <property type="molecule type" value="Genomic_DNA"/>
</dbReference>
<name>A0A6M3IYA5_9ZZZZ</name>
<proteinExistence type="predicted"/>
<evidence type="ECO:0000313" key="2">
    <source>
        <dbReference type="EMBL" id="QJA77978.1"/>
    </source>
</evidence>
<sequence length="119" mass="13027">MAEEEKLSLLTIEGGAVAELFDNALLEVMKNIHDINTTTHKREITIKATFKPLDENRNIIAYKVVCDKKICGQEALSGAADLKVVNGKPGAYCRQKVTQNGLPLLAEVKPFASSKEKSI</sequence>
<organism evidence="1">
    <name type="scientific">viral metagenome</name>
    <dbReference type="NCBI Taxonomy" id="1070528"/>
    <lineage>
        <taxon>unclassified sequences</taxon>
        <taxon>metagenomes</taxon>
        <taxon>organismal metagenomes</taxon>
    </lineage>
</organism>
<dbReference type="AlphaFoldDB" id="A0A6M3IYA5"/>
<dbReference type="EMBL" id="MT142313">
    <property type="protein sequence ID" value="QJA77978.1"/>
    <property type="molecule type" value="Genomic_DNA"/>
</dbReference>
<protein>
    <submittedName>
        <fullName evidence="1">Uncharacterized protein</fullName>
    </submittedName>
</protein>
<accession>A0A6M3IYA5</accession>